<accession>A0A2X2JLH8</accession>
<dbReference type="EMBL" id="UAUU01000009">
    <property type="protein sequence ID" value="SPZ88275.1"/>
    <property type="molecule type" value="Genomic_DNA"/>
</dbReference>
<reference evidence="2 3" key="1">
    <citation type="submission" date="2018-06" db="EMBL/GenBank/DDBJ databases">
        <authorList>
            <consortium name="Pathogen Informatics"/>
            <person name="Doyle S."/>
        </authorList>
    </citation>
    <scope>NUCLEOTIDE SEQUENCE [LARGE SCALE GENOMIC DNA]</scope>
    <source>
        <strain evidence="2 3">NCTC11343</strain>
    </source>
</reference>
<dbReference type="GeneID" id="97183263"/>
<evidence type="ECO:0000259" key="1">
    <source>
        <dbReference type="Pfam" id="PF12728"/>
    </source>
</evidence>
<organism evidence="2 3">
    <name type="scientific">Sphingobacterium multivorum</name>
    <dbReference type="NCBI Taxonomy" id="28454"/>
    <lineage>
        <taxon>Bacteria</taxon>
        <taxon>Pseudomonadati</taxon>
        <taxon>Bacteroidota</taxon>
        <taxon>Sphingobacteriia</taxon>
        <taxon>Sphingobacteriales</taxon>
        <taxon>Sphingobacteriaceae</taxon>
        <taxon>Sphingobacterium</taxon>
    </lineage>
</organism>
<evidence type="ECO:0000313" key="3">
    <source>
        <dbReference type="Proteomes" id="UP000251241"/>
    </source>
</evidence>
<dbReference type="AlphaFoldDB" id="A0A2X2JLH8"/>
<dbReference type="Pfam" id="PF12728">
    <property type="entry name" value="HTH_17"/>
    <property type="match status" value="1"/>
</dbReference>
<dbReference type="RefSeq" id="WP_112375451.1">
    <property type="nucleotide sequence ID" value="NZ_CP069793.1"/>
</dbReference>
<dbReference type="PANTHER" id="PTHR34585">
    <property type="match status" value="1"/>
</dbReference>
<protein>
    <submittedName>
        <fullName evidence="2">Helix-turn-helix domain</fullName>
    </submittedName>
</protein>
<dbReference type="InterPro" id="IPR041657">
    <property type="entry name" value="HTH_17"/>
</dbReference>
<dbReference type="Proteomes" id="UP000251241">
    <property type="component" value="Unassembled WGS sequence"/>
</dbReference>
<dbReference type="SUPFAM" id="SSF46955">
    <property type="entry name" value="Putative DNA-binding domain"/>
    <property type="match status" value="1"/>
</dbReference>
<evidence type="ECO:0000313" key="2">
    <source>
        <dbReference type="EMBL" id="SPZ88275.1"/>
    </source>
</evidence>
<dbReference type="PANTHER" id="PTHR34585:SF22">
    <property type="entry name" value="HELIX-TURN-HELIX DOMAIN-CONTAINING PROTEIN"/>
    <property type="match status" value="1"/>
</dbReference>
<proteinExistence type="predicted"/>
<dbReference type="InterPro" id="IPR009061">
    <property type="entry name" value="DNA-bd_dom_put_sf"/>
</dbReference>
<name>A0A2X2JLH8_SPHMU</name>
<sequence>MVFDILTKEDLQQFKKELLEEIKQVLKRENPGNSGDKEWLRSREVRKKLDISPGTLQNLRITGILPFKKIGGSMYYRSNDVDKMMEGGNGNG</sequence>
<gene>
    <name evidence="2" type="ORF">NCTC11343_03395</name>
</gene>
<feature type="domain" description="Helix-turn-helix" evidence="1">
    <location>
        <begin position="39"/>
        <end position="87"/>
    </location>
</feature>